<evidence type="ECO:0000259" key="4">
    <source>
        <dbReference type="PROSITE" id="PS01124"/>
    </source>
</evidence>
<name>A0AAE3M934_9BACT</name>
<dbReference type="InterPro" id="IPR018060">
    <property type="entry name" value="HTH_AraC"/>
</dbReference>
<dbReference type="InterPro" id="IPR011256">
    <property type="entry name" value="Reg_factor_effector_dom_sf"/>
</dbReference>
<dbReference type="PANTHER" id="PTHR40055">
    <property type="entry name" value="TRANSCRIPTIONAL REGULATOR YGIV-RELATED"/>
    <property type="match status" value="1"/>
</dbReference>
<dbReference type="InterPro" id="IPR010499">
    <property type="entry name" value="AraC_E-bd"/>
</dbReference>
<dbReference type="PANTHER" id="PTHR40055:SF1">
    <property type="entry name" value="TRANSCRIPTIONAL REGULATOR YGIV-RELATED"/>
    <property type="match status" value="1"/>
</dbReference>
<dbReference type="GO" id="GO:0043565">
    <property type="term" value="F:sequence-specific DNA binding"/>
    <property type="evidence" value="ECO:0007669"/>
    <property type="project" value="InterPro"/>
</dbReference>
<keyword evidence="2" id="KW-0238">DNA-binding</keyword>
<dbReference type="InterPro" id="IPR018062">
    <property type="entry name" value="HTH_AraC-typ_CS"/>
</dbReference>
<dbReference type="InterPro" id="IPR029442">
    <property type="entry name" value="GyrI-like"/>
</dbReference>
<sequence length="285" mass="32830">MKEETKNEYSKAVNLAIDYINQNINNSIDLKNIADYTAISEFHFHRIFKAFVGESVGAYITRLRIENAAQKLQLSNDTLTEIAYNTGYQSQHSLSKAFKRHFGISPSAFKNLQTYFSKGISHSNNQQIELNPQIIDVEEKTLVYIRIIAKYGSITDYQVAWQKLGEYAKQQNLIRRNSEFIGLSFDDPNITNEEQCRFYACISTEISIEPKGEFGIYKINGGKFAMFTLKGSYSGLNNLYQAIYFQWLSQSNYTLRNSVSYEKYLNHPDNVAENDLLTEIYIPIN</sequence>
<evidence type="ECO:0000256" key="2">
    <source>
        <dbReference type="ARBA" id="ARBA00023125"/>
    </source>
</evidence>
<dbReference type="Proteomes" id="UP001209229">
    <property type="component" value="Unassembled WGS sequence"/>
</dbReference>
<evidence type="ECO:0000313" key="6">
    <source>
        <dbReference type="Proteomes" id="UP001209229"/>
    </source>
</evidence>
<dbReference type="Gene3D" id="1.10.10.60">
    <property type="entry name" value="Homeodomain-like"/>
    <property type="match status" value="2"/>
</dbReference>
<dbReference type="SMART" id="SM00871">
    <property type="entry name" value="AraC_E_bind"/>
    <property type="match status" value="1"/>
</dbReference>
<comment type="caution">
    <text evidence="5">The sequence shown here is derived from an EMBL/GenBank/DDBJ whole genome shotgun (WGS) entry which is preliminary data.</text>
</comment>
<accession>A0AAE3M934</accession>
<dbReference type="RefSeq" id="WP_301192790.1">
    <property type="nucleotide sequence ID" value="NZ_JAPDPJ010000091.1"/>
</dbReference>
<dbReference type="PROSITE" id="PS00041">
    <property type="entry name" value="HTH_ARAC_FAMILY_1"/>
    <property type="match status" value="1"/>
</dbReference>
<dbReference type="EMBL" id="JAPDPJ010000091">
    <property type="protein sequence ID" value="MCW3789232.1"/>
    <property type="molecule type" value="Genomic_DNA"/>
</dbReference>
<keyword evidence="3" id="KW-0804">Transcription</keyword>
<evidence type="ECO:0000256" key="3">
    <source>
        <dbReference type="ARBA" id="ARBA00023163"/>
    </source>
</evidence>
<dbReference type="InterPro" id="IPR009057">
    <property type="entry name" value="Homeodomain-like_sf"/>
</dbReference>
<dbReference type="GO" id="GO:0003700">
    <property type="term" value="F:DNA-binding transcription factor activity"/>
    <property type="evidence" value="ECO:0007669"/>
    <property type="project" value="InterPro"/>
</dbReference>
<reference evidence="5" key="1">
    <citation type="submission" date="2022-10" db="EMBL/GenBank/DDBJ databases">
        <authorList>
            <person name="Yu W.X."/>
        </authorList>
    </citation>
    <scope>NUCLEOTIDE SEQUENCE</scope>
    <source>
        <strain evidence="5">AAT</strain>
    </source>
</reference>
<dbReference type="SUPFAM" id="SSF55136">
    <property type="entry name" value="Probable bacterial effector-binding domain"/>
    <property type="match status" value="1"/>
</dbReference>
<dbReference type="PROSITE" id="PS01124">
    <property type="entry name" value="HTH_ARAC_FAMILY_2"/>
    <property type="match status" value="1"/>
</dbReference>
<dbReference type="Pfam" id="PF06445">
    <property type="entry name" value="GyrI-like"/>
    <property type="match status" value="1"/>
</dbReference>
<keyword evidence="6" id="KW-1185">Reference proteome</keyword>
<evidence type="ECO:0000256" key="1">
    <source>
        <dbReference type="ARBA" id="ARBA00023015"/>
    </source>
</evidence>
<dbReference type="Pfam" id="PF12833">
    <property type="entry name" value="HTH_18"/>
    <property type="match status" value="1"/>
</dbReference>
<keyword evidence="1" id="KW-0805">Transcription regulation</keyword>
<dbReference type="InterPro" id="IPR050908">
    <property type="entry name" value="SmbC-like"/>
</dbReference>
<feature type="domain" description="HTH araC/xylS-type" evidence="4">
    <location>
        <begin position="14"/>
        <end position="112"/>
    </location>
</feature>
<organism evidence="5 6">
    <name type="scientific">Plebeiibacterium sediminum</name>
    <dbReference type="NCBI Taxonomy" id="2992112"/>
    <lineage>
        <taxon>Bacteria</taxon>
        <taxon>Pseudomonadati</taxon>
        <taxon>Bacteroidota</taxon>
        <taxon>Bacteroidia</taxon>
        <taxon>Marinilabiliales</taxon>
        <taxon>Marinilabiliaceae</taxon>
        <taxon>Plebeiibacterium</taxon>
    </lineage>
</organism>
<dbReference type="SUPFAM" id="SSF46689">
    <property type="entry name" value="Homeodomain-like"/>
    <property type="match status" value="2"/>
</dbReference>
<protein>
    <submittedName>
        <fullName evidence="5">AraC family transcriptional regulator</fullName>
    </submittedName>
</protein>
<gene>
    <name evidence="5" type="ORF">OM075_22400</name>
</gene>
<evidence type="ECO:0000313" key="5">
    <source>
        <dbReference type="EMBL" id="MCW3789232.1"/>
    </source>
</evidence>
<dbReference type="Gene3D" id="3.20.80.10">
    <property type="entry name" value="Regulatory factor, effector binding domain"/>
    <property type="match status" value="1"/>
</dbReference>
<dbReference type="SMART" id="SM00342">
    <property type="entry name" value="HTH_ARAC"/>
    <property type="match status" value="1"/>
</dbReference>
<proteinExistence type="predicted"/>
<dbReference type="AlphaFoldDB" id="A0AAE3M934"/>